<gene>
    <name evidence="1" type="ORF">LEUCIP111803_00331</name>
</gene>
<dbReference type="EMBL" id="CAJVAP010000003">
    <property type="protein sequence ID" value="CAG7599826.1"/>
    <property type="molecule type" value="Genomic_DNA"/>
</dbReference>
<accession>A0A916JTE7</accession>
<organism evidence="1 2">
    <name type="scientific">Leucobacter soli</name>
    <dbReference type="NCBI Taxonomy" id="2812850"/>
    <lineage>
        <taxon>Bacteria</taxon>
        <taxon>Bacillati</taxon>
        <taxon>Actinomycetota</taxon>
        <taxon>Actinomycetes</taxon>
        <taxon>Micrococcales</taxon>
        <taxon>Microbacteriaceae</taxon>
        <taxon>Leucobacter</taxon>
    </lineage>
</organism>
<protein>
    <submittedName>
        <fullName evidence="1">Uncharacterized protein</fullName>
    </submittedName>
</protein>
<dbReference type="RefSeq" id="WP_236021725.1">
    <property type="nucleotide sequence ID" value="NZ_CAJVAP010000003.1"/>
</dbReference>
<evidence type="ECO:0000313" key="2">
    <source>
        <dbReference type="Proteomes" id="UP000693892"/>
    </source>
</evidence>
<dbReference type="AlphaFoldDB" id="A0A916JTE7"/>
<reference evidence="1" key="1">
    <citation type="submission" date="2021-06" db="EMBL/GenBank/DDBJ databases">
        <authorList>
            <person name="Criscuolo A."/>
        </authorList>
    </citation>
    <scope>NUCLEOTIDE SEQUENCE</scope>
    <source>
        <strain evidence="1">CIP111803</strain>
    </source>
</reference>
<evidence type="ECO:0000313" key="1">
    <source>
        <dbReference type="EMBL" id="CAG7599826.1"/>
    </source>
</evidence>
<comment type="caution">
    <text evidence="1">The sequence shown here is derived from an EMBL/GenBank/DDBJ whole genome shotgun (WGS) entry which is preliminary data.</text>
</comment>
<proteinExistence type="predicted"/>
<sequence length="191" mass="20237">MSAGNPGARLRARLSGNLGAGEPGVVLIDGRSGSGKTTFAAQLAEESGAQILHLEDLYPGWDGLAAGSRAVADVLRAGEYRGYDWLAGDFGDGWVALDPARPLVIEGCGAVTARNLRAVRDFIASAGSTVARTPAPVRSLWLECPAPLRRQRALARDGEIFAPHWDSWAAQEETQIAAERPIALVDEIVHT</sequence>
<name>A0A916JTE7_9MICO</name>
<dbReference type="Proteomes" id="UP000693892">
    <property type="component" value="Unassembled WGS sequence"/>
</dbReference>
<keyword evidence="2" id="KW-1185">Reference proteome</keyword>